<sequence length="52" mass="6135">MLFSLQIKNSHEFLFCSLGNSYMNLNSVLMLTGTNYRAWLDSVENIWECMRI</sequence>
<protein>
    <submittedName>
        <fullName evidence="1">Uncharacterized protein</fullName>
    </submittedName>
</protein>
<keyword evidence="2" id="KW-1185">Reference proteome</keyword>
<dbReference type="EMBL" id="PDCK01000041">
    <property type="protein sequence ID" value="PRQ45273.1"/>
    <property type="molecule type" value="Genomic_DNA"/>
</dbReference>
<dbReference type="AlphaFoldDB" id="A0A2P6RFQ7"/>
<evidence type="ECO:0000313" key="1">
    <source>
        <dbReference type="EMBL" id="PRQ45273.1"/>
    </source>
</evidence>
<proteinExistence type="predicted"/>
<gene>
    <name evidence="1" type="ORF">RchiOBHm_Chr3g0488371</name>
</gene>
<comment type="caution">
    <text evidence="1">The sequence shown here is derived from an EMBL/GenBank/DDBJ whole genome shotgun (WGS) entry which is preliminary data.</text>
</comment>
<accession>A0A2P6RFQ7</accession>
<dbReference type="Proteomes" id="UP000238479">
    <property type="component" value="Chromosome 3"/>
</dbReference>
<dbReference type="Gramene" id="PRQ45273">
    <property type="protein sequence ID" value="PRQ45273"/>
    <property type="gene ID" value="RchiOBHm_Chr3g0488371"/>
</dbReference>
<organism evidence="1 2">
    <name type="scientific">Rosa chinensis</name>
    <name type="common">China rose</name>
    <dbReference type="NCBI Taxonomy" id="74649"/>
    <lineage>
        <taxon>Eukaryota</taxon>
        <taxon>Viridiplantae</taxon>
        <taxon>Streptophyta</taxon>
        <taxon>Embryophyta</taxon>
        <taxon>Tracheophyta</taxon>
        <taxon>Spermatophyta</taxon>
        <taxon>Magnoliopsida</taxon>
        <taxon>eudicotyledons</taxon>
        <taxon>Gunneridae</taxon>
        <taxon>Pentapetalae</taxon>
        <taxon>rosids</taxon>
        <taxon>fabids</taxon>
        <taxon>Rosales</taxon>
        <taxon>Rosaceae</taxon>
        <taxon>Rosoideae</taxon>
        <taxon>Rosoideae incertae sedis</taxon>
        <taxon>Rosa</taxon>
    </lineage>
</organism>
<name>A0A2P6RFQ7_ROSCH</name>
<reference evidence="1 2" key="1">
    <citation type="journal article" date="2018" name="Nat. Genet.">
        <title>The Rosa genome provides new insights in the design of modern roses.</title>
        <authorList>
            <person name="Bendahmane M."/>
        </authorList>
    </citation>
    <scope>NUCLEOTIDE SEQUENCE [LARGE SCALE GENOMIC DNA]</scope>
    <source>
        <strain evidence="2">cv. Old Blush</strain>
    </source>
</reference>
<evidence type="ECO:0000313" key="2">
    <source>
        <dbReference type="Proteomes" id="UP000238479"/>
    </source>
</evidence>